<comment type="cofactor">
    <cofactor evidence="1">
        <name>Mg(2+)</name>
        <dbReference type="ChEBI" id="CHEBI:18420"/>
    </cofactor>
</comment>
<dbReference type="CDD" id="cd01949">
    <property type="entry name" value="GGDEF"/>
    <property type="match status" value="1"/>
</dbReference>
<dbReference type="InterPro" id="IPR050469">
    <property type="entry name" value="Diguanylate_Cyclase"/>
</dbReference>
<dbReference type="InterPro" id="IPR000014">
    <property type="entry name" value="PAS"/>
</dbReference>
<dbReference type="Gene3D" id="3.30.450.20">
    <property type="entry name" value="PAS domain"/>
    <property type="match status" value="1"/>
</dbReference>
<dbReference type="PROSITE" id="PS50887">
    <property type="entry name" value="GGDEF"/>
    <property type="match status" value="1"/>
</dbReference>
<accession>A0A845V3E9</accession>
<dbReference type="InterPro" id="IPR035965">
    <property type="entry name" value="PAS-like_dom_sf"/>
</dbReference>
<evidence type="ECO:0000313" key="6">
    <source>
        <dbReference type="EMBL" id="NDY96800.1"/>
    </source>
</evidence>
<comment type="catalytic activity">
    <reaction evidence="3">
        <text>2 GTP = 3',3'-c-di-GMP + 2 diphosphate</text>
        <dbReference type="Rhea" id="RHEA:24898"/>
        <dbReference type="ChEBI" id="CHEBI:33019"/>
        <dbReference type="ChEBI" id="CHEBI:37565"/>
        <dbReference type="ChEBI" id="CHEBI:58805"/>
        <dbReference type="EC" id="2.7.7.65"/>
    </reaction>
</comment>
<feature type="domain" description="PAC" evidence="4">
    <location>
        <begin position="118"/>
        <end position="170"/>
    </location>
</feature>
<dbReference type="AlphaFoldDB" id="A0A845V3E9"/>
<dbReference type="Proteomes" id="UP000484885">
    <property type="component" value="Unassembled WGS sequence"/>
</dbReference>
<dbReference type="EC" id="2.7.7.65" evidence="2"/>
<dbReference type="InterPro" id="IPR001610">
    <property type="entry name" value="PAC"/>
</dbReference>
<dbReference type="GO" id="GO:0005886">
    <property type="term" value="C:plasma membrane"/>
    <property type="evidence" value="ECO:0007669"/>
    <property type="project" value="TreeGrafter"/>
</dbReference>
<dbReference type="SMART" id="SM00086">
    <property type="entry name" value="PAC"/>
    <property type="match status" value="1"/>
</dbReference>
<dbReference type="InterPro" id="IPR000700">
    <property type="entry name" value="PAS-assoc_C"/>
</dbReference>
<dbReference type="GO" id="GO:1902201">
    <property type="term" value="P:negative regulation of bacterial-type flagellum-dependent cell motility"/>
    <property type="evidence" value="ECO:0007669"/>
    <property type="project" value="TreeGrafter"/>
</dbReference>
<gene>
    <name evidence="6" type="ORF">G3I74_13790</name>
</gene>
<dbReference type="FunFam" id="3.30.70.270:FF:000001">
    <property type="entry name" value="Diguanylate cyclase domain protein"/>
    <property type="match status" value="1"/>
</dbReference>
<dbReference type="InterPro" id="IPR029787">
    <property type="entry name" value="Nucleotide_cyclase"/>
</dbReference>
<dbReference type="InterPro" id="IPR043128">
    <property type="entry name" value="Rev_trsase/Diguanyl_cyclase"/>
</dbReference>
<dbReference type="GO" id="GO:0052621">
    <property type="term" value="F:diguanylate cyclase activity"/>
    <property type="evidence" value="ECO:0007669"/>
    <property type="project" value="UniProtKB-EC"/>
</dbReference>
<feature type="domain" description="GGDEF" evidence="5">
    <location>
        <begin position="202"/>
        <end position="336"/>
    </location>
</feature>
<dbReference type="SUPFAM" id="SSF55073">
    <property type="entry name" value="Nucleotide cyclase"/>
    <property type="match status" value="1"/>
</dbReference>
<dbReference type="NCBIfam" id="TIGR00254">
    <property type="entry name" value="GGDEF"/>
    <property type="match status" value="1"/>
</dbReference>
<dbReference type="RefSeq" id="WP_164212196.1">
    <property type="nucleotide sequence ID" value="NZ_JAAGSC010000044.1"/>
</dbReference>
<dbReference type="Pfam" id="PF08447">
    <property type="entry name" value="PAS_3"/>
    <property type="match status" value="1"/>
</dbReference>
<dbReference type="EMBL" id="JAAGSC010000044">
    <property type="protein sequence ID" value="NDY96800.1"/>
    <property type="molecule type" value="Genomic_DNA"/>
</dbReference>
<dbReference type="SMART" id="SM00091">
    <property type="entry name" value="PAS"/>
    <property type="match status" value="1"/>
</dbReference>
<dbReference type="Gene3D" id="3.30.70.270">
    <property type="match status" value="1"/>
</dbReference>
<evidence type="ECO:0000256" key="1">
    <source>
        <dbReference type="ARBA" id="ARBA00001946"/>
    </source>
</evidence>
<organism evidence="6 7">
    <name type="scientific">Wenzhouxiangella limi</name>
    <dbReference type="NCBI Taxonomy" id="2707351"/>
    <lineage>
        <taxon>Bacteria</taxon>
        <taxon>Pseudomonadati</taxon>
        <taxon>Pseudomonadota</taxon>
        <taxon>Gammaproteobacteria</taxon>
        <taxon>Chromatiales</taxon>
        <taxon>Wenzhouxiangellaceae</taxon>
        <taxon>Wenzhouxiangella</taxon>
    </lineage>
</organism>
<evidence type="ECO:0000256" key="2">
    <source>
        <dbReference type="ARBA" id="ARBA00012528"/>
    </source>
</evidence>
<name>A0A845V3E9_9GAMM</name>
<evidence type="ECO:0000313" key="7">
    <source>
        <dbReference type="Proteomes" id="UP000484885"/>
    </source>
</evidence>
<dbReference type="Pfam" id="PF00990">
    <property type="entry name" value="GGDEF"/>
    <property type="match status" value="1"/>
</dbReference>
<sequence>MIAAKQAKRIRFNPIRGRKSQNFMRRENYLRKELYERIASDPAIFDFIQRGSLDGLWYWDVENPEQEWMNSRFWELLGYDPREKKHLASEWQDLIHPDDLKKSLENFQKHLDDPNHPYDQIVRYRHKSGRTIWVRCRGIAIRDENGKPIRMLGAHNDLTEMKELEAQLRQMADTDQMTDMPNRRAFNTHFEWAFKNQKRTAEPLSLAIIDIDHFKHINDIYGHQIGDKTLLAVSSAIRNSCRDNDFAARWGGEEFIVLLHSTDQAPAIMIAERIKASIAEIDTVPEKLTASIGVTTITQPAMDTGMQLLDLMVAEADRALYFAKSSGRDRVVHAAPLQAA</sequence>
<dbReference type="InterPro" id="IPR000160">
    <property type="entry name" value="GGDEF_dom"/>
</dbReference>
<proteinExistence type="predicted"/>
<dbReference type="CDD" id="cd00130">
    <property type="entry name" value="PAS"/>
    <property type="match status" value="1"/>
</dbReference>
<dbReference type="PROSITE" id="PS50113">
    <property type="entry name" value="PAC"/>
    <property type="match status" value="1"/>
</dbReference>
<evidence type="ECO:0000259" key="4">
    <source>
        <dbReference type="PROSITE" id="PS50113"/>
    </source>
</evidence>
<keyword evidence="7" id="KW-1185">Reference proteome</keyword>
<comment type="caution">
    <text evidence="6">The sequence shown here is derived from an EMBL/GenBank/DDBJ whole genome shotgun (WGS) entry which is preliminary data.</text>
</comment>
<evidence type="ECO:0000256" key="3">
    <source>
        <dbReference type="ARBA" id="ARBA00034247"/>
    </source>
</evidence>
<dbReference type="InterPro" id="IPR013655">
    <property type="entry name" value="PAS_fold_3"/>
</dbReference>
<dbReference type="SUPFAM" id="SSF55785">
    <property type="entry name" value="PYP-like sensor domain (PAS domain)"/>
    <property type="match status" value="1"/>
</dbReference>
<dbReference type="PANTHER" id="PTHR45138">
    <property type="entry name" value="REGULATORY COMPONENTS OF SENSORY TRANSDUCTION SYSTEM"/>
    <property type="match status" value="1"/>
</dbReference>
<evidence type="ECO:0000259" key="5">
    <source>
        <dbReference type="PROSITE" id="PS50887"/>
    </source>
</evidence>
<reference evidence="6 7" key="1">
    <citation type="submission" date="2020-02" db="EMBL/GenBank/DDBJ databases">
        <authorList>
            <person name="Zhang X.-Y."/>
        </authorList>
    </citation>
    <scope>NUCLEOTIDE SEQUENCE [LARGE SCALE GENOMIC DNA]</scope>
    <source>
        <strain evidence="6 7">C33</strain>
    </source>
</reference>
<protein>
    <recommendedName>
        <fullName evidence="2">diguanylate cyclase</fullName>
        <ecNumber evidence="2">2.7.7.65</ecNumber>
    </recommendedName>
</protein>
<dbReference type="GO" id="GO:0043709">
    <property type="term" value="P:cell adhesion involved in single-species biofilm formation"/>
    <property type="evidence" value="ECO:0007669"/>
    <property type="project" value="TreeGrafter"/>
</dbReference>
<dbReference type="PANTHER" id="PTHR45138:SF9">
    <property type="entry name" value="DIGUANYLATE CYCLASE DGCM-RELATED"/>
    <property type="match status" value="1"/>
</dbReference>
<dbReference type="SMART" id="SM00267">
    <property type="entry name" value="GGDEF"/>
    <property type="match status" value="1"/>
</dbReference>
<dbReference type="NCBIfam" id="TIGR00229">
    <property type="entry name" value="sensory_box"/>
    <property type="match status" value="1"/>
</dbReference>